<organism evidence="6 7">
    <name type="scientific">Glarea lozoyensis (strain ATCC 74030 / MF5533)</name>
    <dbReference type="NCBI Taxonomy" id="1104152"/>
    <lineage>
        <taxon>Eukaryota</taxon>
        <taxon>Fungi</taxon>
        <taxon>Dikarya</taxon>
        <taxon>Ascomycota</taxon>
        <taxon>Pezizomycotina</taxon>
        <taxon>Leotiomycetes</taxon>
        <taxon>Helotiales</taxon>
        <taxon>Helotiaceae</taxon>
        <taxon>Glarea</taxon>
    </lineage>
</organism>
<accession>H0EMC9</accession>
<dbReference type="InterPro" id="IPR001155">
    <property type="entry name" value="OxRdtase_FMN_N"/>
</dbReference>
<dbReference type="CDD" id="cd04733">
    <property type="entry name" value="OYE_like_2_FMN"/>
    <property type="match status" value="1"/>
</dbReference>
<sequence length="847" mass="95602">MPNRYESDTSDASPLGKPLKFEFSGKTARNRFLKAAMTERISSWDPKDFSKRGIPSKNLINVYRRWGEGEYGQILTGNIMIEYDQLEAMGNPIIPREAEFSGERFNAFKELAEASKAHGSLIVGQVSHPGRQCEQRIQPNPMSASDVQLEGNVMGMQFAKPHAATDEEIARVIDGFAHAAEYLEKAGYDGIELHGAHGYLLAQFLSPTTNKRTDKYGGSLENRLRLILEIAEEVRKRVSKEFIIGIKVNSVEFQDKGFTPEDAKGLCQALEKARFDYVELSGGTYESLAFGHKRESTKKRESFFIEFAEEIVKPLTKTKTYITGGMKSVGAMVKALDTVDGVGLARPTCQEPRFPKEILEGKYTGAIHMLLDDNDFGLTNVAAGTQIRQIGKDQEPIDLSVQENVDAFKKDMETWGKKLGGDKEMNDHRAELELNLKYSKVASDLDVVPISGRGIRWEVFFSQADLNQELFIDRSTKSGLPVRSTPPNIPIPSCLTPYRDYAATTAVKTKCRISLQLYNSDEDNVTSPSGTTSYELNMQDMELLHHWTISTSLTMTSDPVVRTTWRTTVPQIAFQNPFVMRGILALSSLHLAHLTPSKRDIYLSLSTFHHEMALPEATSVLPAIDASNCNALHIFSILTAIHTLGRPRQPEDFLVVGEQGIAKWLVLFQGVVHIIEPFEEIMAQGPLAPFCTARMHRQQQRVSCIETATTDYLSSLREKLLTSLSTPEYMAIYTEAIDSLSNSFNFMYSCPAHSWEMGDVFIWLFCSSGEYLHLLKEGRQEALAIFAYACVLFGKLEVYWWMEGWSGHLMLNLWRWLDEEHRGWIEWPVNEIGWRPPYELVEVEMKE</sequence>
<dbReference type="InterPro" id="IPR013785">
    <property type="entry name" value="Aldolase_TIM"/>
</dbReference>
<dbReference type="InParanoid" id="H0EMC9"/>
<dbReference type="PANTHER" id="PTHR43656">
    <property type="entry name" value="BINDING OXIDOREDUCTASE, PUTATIVE (AFU_ORTHOLOGUE AFUA_2G08260)-RELATED"/>
    <property type="match status" value="1"/>
</dbReference>
<evidence type="ECO:0000256" key="2">
    <source>
        <dbReference type="ARBA" id="ARBA00022630"/>
    </source>
</evidence>
<name>H0EMC9_GLAL7</name>
<dbReference type="Pfam" id="PF00724">
    <property type="entry name" value="Oxidored_FMN"/>
    <property type="match status" value="1"/>
</dbReference>
<evidence type="ECO:0000313" key="7">
    <source>
        <dbReference type="Proteomes" id="UP000005446"/>
    </source>
</evidence>
<comment type="similarity">
    <text evidence="1">Belongs to the NADH:flavin oxidoreductase/NADH oxidase family.</text>
</comment>
<keyword evidence="4" id="KW-0560">Oxidoreductase</keyword>
<reference evidence="6 7" key="1">
    <citation type="journal article" date="2012" name="Eukaryot. Cell">
        <title>Genome sequence of the fungus Glarea lozoyensis: the first genome sequence of a species from the Helotiaceae family.</title>
        <authorList>
            <person name="Youssar L."/>
            <person name="Gruening B.A."/>
            <person name="Erxleben A."/>
            <person name="Guenther S."/>
            <person name="Huettel W."/>
        </authorList>
    </citation>
    <scope>NUCLEOTIDE SEQUENCE [LARGE SCALE GENOMIC DNA]</scope>
    <source>
        <strain evidence="7">ATCC 74030 / MF5533</strain>
    </source>
</reference>
<proteinExistence type="inferred from homology"/>
<evidence type="ECO:0000313" key="6">
    <source>
        <dbReference type="EMBL" id="EHL00269.1"/>
    </source>
</evidence>
<dbReference type="HOGENOM" id="CLU_336504_0_0_1"/>
<dbReference type="AlphaFoldDB" id="H0EMC9"/>
<dbReference type="Gene3D" id="3.20.20.70">
    <property type="entry name" value="Aldolase class I"/>
    <property type="match status" value="1"/>
</dbReference>
<evidence type="ECO:0000256" key="1">
    <source>
        <dbReference type="ARBA" id="ARBA00005979"/>
    </source>
</evidence>
<dbReference type="SUPFAM" id="SSF51395">
    <property type="entry name" value="FMN-linked oxidoreductases"/>
    <property type="match status" value="1"/>
</dbReference>
<keyword evidence="7" id="KW-1185">Reference proteome</keyword>
<keyword evidence="3" id="KW-0288">FMN</keyword>
<evidence type="ECO:0000259" key="5">
    <source>
        <dbReference type="Pfam" id="PF00724"/>
    </source>
</evidence>
<evidence type="ECO:0000256" key="4">
    <source>
        <dbReference type="ARBA" id="ARBA00023002"/>
    </source>
</evidence>
<dbReference type="GO" id="GO:0016491">
    <property type="term" value="F:oxidoreductase activity"/>
    <property type="evidence" value="ECO:0007669"/>
    <property type="project" value="UniProtKB-KW"/>
</dbReference>
<dbReference type="Pfam" id="PF11951">
    <property type="entry name" value="Fungal_trans_2"/>
    <property type="match status" value="1"/>
</dbReference>
<dbReference type="Proteomes" id="UP000005446">
    <property type="component" value="Unassembled WGS sequence"/>
</dbReference>
<dbReference type="InterPro" id="IPR021858">
    <property type="entry name" value="Fun_TF"/>
</dbReference>
<dbReference type="GO" id="GO:0010181">
    <property type="term" value="F:FMN binding"/>
    <property type="evidence" value="ECO:0007669"/>
    <property type="project" value="InterPro"/>
</dbReference>
<evidence type="ECO:0000256" key="3">
    <source>
        <dbReference type="ARBA" id="ARBA00022643"/>
    </source>
</evidence>
<dbReference type="PANTHER" id="PTHR43656:SF5">
    <property type="entry name" value="NADH:FLAVIN OXIDOREDUCTASE_NADH OXIDASE N-TERMINAL DOMAIN-CONTAINING PROTEIN"/>
    <property type="match status" value="1"/>
</dbReference>
<protein>
    <submittedName>
        <fullName evidence="6">Putative NADH oxidase</fullName>
    </submittedName>
</protein>
<comment type="caution">
    <text evidence="6">The sequence shown here is derived from an EMBL/GenBank/DDBJ whole genome shotgun (WGS) entry which is preliminary data.</text>
</comment>
<dbReference type="EMBL" id="AGUE01000089">
    <property type="protein sequence ID" value="EHL00269.1"/>
    <property type="molecule type" value="Genomic_DNA"/>
</dbReference>
<keyword evidence="2" id="KW-0285">Flavoprotein</keyword>
<feature type="domain" description="NADH:flavin oxidoreductase/NADH oxidase N-terminal" evidence="5">
    <location>
        <begin position="17"/>
        <end position="363"/>
    </location>
</feature>
<gene>
    <name evidence="6" type="ORF">M7I_3761</name>
</gene>
<dbReference type="InterPro" id="IPR051799">
    <property type="entry name" value="NADH_flavin_oxidoreductase"/>
</dbReference>
<dbReference type="OrthoDB" id="1663137at2759"/>